<dbReference type="InterPro" id="IPR012106">
    <property type="entry name" value="Phage_Mu_Gp1"/>
</dbReference>
<accession>A0A5C7VWA1</accession>
<evidence type="ECO:0000313" key="2">
    <source>
        <dbReference type="Proteomes" id="UP000321110"/>
    </source>
</evidence>
<dbReference type="Pfam" id="PF10123">
    <property type="entry name" value="Mu-like_Pro"/>
    <property type="match status" value="1"/>
</dbReference>
<protein>
    <recommendedName>
        <fullName evidence="3">Mu-like prophage I protein</fullName>
    </recommendedName>
</protein>
<gene>
    <name evidence="1" type="ORF">E6Q69_14945</name>
</gene>
<proteinExistence type="predicted"/>
<evidence type="ECO:0000313" key="1">
    <source>
        <dbReference type="EMBL" id="TXI29420.1"/>
    </source>
</evidence>
<organism evidence="1 2">
    <name type="scientific">Aquipseudomonas alcaligenes</name>
    <name type="common">Pseudomonas alcaligenes</name>
    <dbReference type="NCBI Taxonomy" id="43263"/>
    <lineage>
        <taxon>Bacteria</taxon>
        <taxon>Pseudomonadati</taxon>
        <taxon>Pseudomonadota</taxon>
        <taxon>Gammaproteobacteria</taxon>
        <taxon>Pseudomonadales</taxon>
        <taxon>Pseudomonadaceae</taxon>
        <taxon>Aquipseudomonas</taxon>
    </lineage>
</organism>
<reference evidence="1 2" key="1">
    <citation type="submission" date="2018-09" db="EMBL/GenBank/DDBJ databases">
        <title>Metagenome Assembled Genomes from an Advanced Water Purification Facility.</title>
        <authorList>
            <person name="Stamps B.W."/>
            <person name="Spear J.R."/>
        </authorList>
    </citation>
    <scope>NUCLEOTIDE SEQUENCE [LARGE SCALE GENOMIC DNA]</scope>
    <source>
        <strain evidence="1">Bin_52_1</strain>
    </source>
</reference>
<dbReference type="Proteomes" id="UP000321110">
    <property type="component" value="Unassembled WGS sequence"/>
</dbReference>
<dbReference type="EMBL" id="SSFO01000252">
    <property type="protein sequence ID" value="TXI29420.1"/>
    <property type="molecule type" value="Genomic_DNA"/>
</dbReference>
<dbReference type="AlphaFoldDB" id="A0A5C7VWA1"/>
<name>A0A5C7VWA1_AQUAC</name>
<evidence type="ECO:0008006" key="3">
    <source>
        <dbReference type="Google" id="ProtNLM"/>
    </source>
</evidence>
<comment type="caution">
    <text evidence="1">The sequence shown here is derived from an EMBL/GenBank/DDBJ whole genome shotgun (WGS) entry which is preliminary data.</text>
</comment>
<sequence length="219" mass="23852">MSIASCGVAALRISSQLPKAFRVIPVGRFHAHDGRPGGRWYLLPERGRQIAALANQSSKGVLIDFEHESLKKDDAPEAGRAKTFEWRDDGLYVTDATWTAEAKALIAADEKRFISPVFRFNGATGEVLSLESIALTGDPALLGLTDLSQVAVANAQKPLPAVQVSERDRELLQHVFGQTPEQLAVLQAESAEPAKPEGVSDQDWQKLRHVFGDDVLTSK</sequence>